<dbReference type="Gene3D" id="3.30.40.10">
    <property type="entry name" value="Zinc/RING finger domain, C3HC4 (zinc finger)"/>
    <property type="match status" value="1"/>
</dbReference>
<dbReference type="SUPFAM" id="SSF57850">
    <property type="entry name" value="RING/U-box"/>
    <property type="match status" value="1"/>
</dbReference>
<dbReference type="Gene3D" id="3.30.160.60">
    <property type="entry name" value="Classic Zinc Finger"/>
    <property type="match status" value="1"/>
</dbReference>
<evidence type="ECO:0000256" key="4">
    <source>
        <dbReference type="PROSITE-ProRule" id="PRU00024"/>
    </source>
</evidence>
<dbReference type="Pfam" id="PF00643">
    <property type="entry name" value="zf-B_box"/>
    <property type="match status" value="1"/>
</dbReference>
<dbReference type="SMART" id="SM00184">
    <property type="entry name" value="RING"/>
    <property type="match status" value="1"/>
</dbReference>
<dbReference type="PANTHER" id="PTHR25462:SF296">
    <property type="entry name" value="MEIOTIC P26, ISOFORM F"/>
    <property type="match status" value="1"/>
</dbReference>
<protein>
    <submittedName>
        <fullName evidence="8">Uncharacterized protein</fullName>
    </submittedName>
</protein>
<dbReference type="InterPro" id="IPR047153">
    <property type="entry name" value="TRIM45/56/19-like"/>
</dbReference>
<feature type="domain" description="RING-type" evidence="6">
    <location>
        <begin position="10"/>
        <end position="52"/>
    </location>
</feature>
<dbReference type="SUPFAM" id="SSF101898">
    <property type="entry name" value="NHL repeat"/>
    <property type="match status" value="1"/>
</dbReference>
<dbReference type="PANTHER" id="PTHR25462">
    <property type="entry name" value="BONUS, ISOFORM C-RELATED"/>
    <property type="match status" value="1"/>
</dbReference>
<sequence length="566" mass="63491">MSLNKQLLTCKLCLEVFKKPKLLPCFHSYCEECLKNLAARHGGRSFPCPNCRTNVPVPQGGVSVFQSNFYIDSAELERAKRKSSCTTHAKNDLVSFCSTCDLAICVECMLEQHKTHDIQAFGKQARLSKDQLRKDKDWLCETERSLQARMIHAKQNRQALQDKVEEVKTELKTRCAQLVSKAEQHRDEELAKVDALAKELDSTEEDAKVTETLREKCKSLKESLATVQGTLDREDDFEIVTLAKEIRDGKGRSLDMVPEHWPKDVFPFPALQAEDISRSIASAVSSLVGYVTTRSMSRTESSSLYIVETIKCSRPNIHCFSILEADEVVCVSYEQDDAPVQRFNKHGVLIETTSDLVGKVAFHSSPGGECLYITPQKGKQVLCAKFNHSFVLERDHSGKSVVKKVDVKSKATLTTEWNEVFTFTCSGDLVAFDTSASETKFALIEESQSDLARCLKIYHMANSEPTSSFSFKSFKPSDVCFCKIEGTEVCLVADETHNSIRMFNDKDGSMVTFIPLTGELGQPTALNTDKHERLWIGCRDGRIFRCQPKSSKQQATRADQLPLGQN</sequence>
<keyword evidence="1" id="KW-0479">Metal-binding</keyword>
<evidence type="ECO:0000256" key="5">
    <source>
        <dbReference type="SAM" id="Coils"/>
    </source>
</evidence>
<dbReference type="PROSITE" id="PS50089">
    <property type="entry name" value="ZF_RING_2"/>
    <property type="match status" value="1"/>
</dbReference>
<evidence type="ECO:0000256" key="3">
    <source>
        <dbReference type="ARBA" id="ARBA00022833"/>
    </source>
</evidence>
<dbReference type="InterPro" id="IPR027370">
    <property type="entry name" value="Znf-RING_euk"/>
</dbReference>
<feature type="domain" description="B box-type" evidence="7">
    <location>
        <begin position="80"/>
        <end position="121"/>
    </location>
</feature>
<evidence type="ECO:0000313" key="8">
    <source>
        <dbReference type="EMBL" id="KAK7088538.1"/>
    </source>
</evidence>
<dbReference type="InterPro" id="IPR000315">
    <property type="entry name" value="Znf_B-box"/>
</dbReference>
<evidence type="ECO:0000259" key="7">
    <source>
        <dbReference type="PROSITE" id="PS50119"/>
    </source>
</evidence>
<keyword evidence="3" id="KW-0862">Zinc</keyword>
<dbReference type="SUPFAM" id="SSF57845">
    <property type="entry name" value="B-box zinc-binding domain"/>
    <property type="match status" value="1"/>
</dbReference>
<dbReference type="SMART" id="SM00336">
    <property type="entry name" value="BBOX"/>
    <property type="match status" value="1"/>
</dbReference>
<accession>A0AAN9AKD8</accession>
<dbReference type="EMBL" id="JBAMIC010004070">
    <property type="protein sequence ID" value="KAK7088538.1"/>
    <property type="molecule type" value="Genomic_DNA"/>
</dbReference>
<dbReference type="InterPro" id="IPR017907">
    <property type="entry name" value="Znf_RING_CS"/>
</dbReference>
<dbReference type="InterPro" id="IPR013083">
    <property type="entry name" value="Znf_RING/FYVE/PHD"/>
</dbReference>
<evidence type="ECO:0000256" key="2">
    <source>
        <dbReference type="ARBA" id="ARBA00022771"/>
    </source>
</evidence>
<gene>
    <name evidence="8" type="ORF">V1264_022447</name>
</gene>
<name>A0AAN9AKD8_9CAEN</name>
<keyword evidence="5" id="KW-0175">Coiled coil</keyword>
<dbReference type="PROSITE" id="PS00518">
    <property type="entry name" value="ZF_RING_1"/>
    <property type="match status" value="1"/>
</dbReference>
<evidence type="ECO:0000259" key="6">
    <source>
        <dbReference type="PROSITE" id="PS50089"/>
    </source>
</evidence>
<proteinExistence type="predicted"/>
<dbReference type="AlphaFoldDB" id="A0AAN9AKD8"/>
<evidence type="ECO:0000256" key="1">
    <source>
        <dbReference type="ARBA" id="ARBA00022723"/>
    </source>
</evidence>
<feature type="coiled-coil region" evidence="5">
    <location>
        <begin position="143"/>
        <end position="213"/>
    </location>
</feature>
<dbReference type="Proteomes" id="UP001374579">
    <property type="component" value="Unassembled WGS sequence"/>
</dbReference>
<keyword evidence="9" id="KW-1185">Reference proteome</keyword>
<dbReference type="GO" id="GO:0008270">
    <property type="term" value="F:zinc ion binding"/>
    <property type="evidence" value="ECO:0007669"/>
    <property type="project" value="UniProtKB-KW"/>
</dbReference>
<dbReference type="InterPro" id="IPR001841">
    <property type="entry name" value="Znf_RING"/>
</dbReference>
<organism evidence="8 9">
    <name type="scientific">Littorina saxatilis</name>
    <dbReference type="NCBI Taxonomy" id="31220"/>
    <lineage>
        <taxon>Eukaryota</taxon>
        <taxon>Metazoa</taxon>
        <taxon>Spiralia</taxon>
        <taxon>Lophotrochozoa</taxon>
        <taxon>Mollusca</taxon>
        <taxon>Gastropoda</taxon>
        <taxon>Caenogastropoda</taxon>
        <taxon>Littorinimorpha</taxon>
        <taxon>Littorinoidea</taxon>
        <taxon>Littorinidae</taxon>
        <taxon>Littorina</taxon>
    </lineage>
</organism>
<reference evidence="8 9" key="1">
    <citation type="submission" date="2024-02" db="EMBL/GenBank/DDBJ databases">
        <title>Chromosome-scale genome assembly of the rough periwinkle Littorina saxatilis.</title>
        <authorList>
            <person name="De Jode A."/>
            <person name="Faria R."/>
            <person name="Formenti G."/>
            <person name="Sims Y."/>
            <person name="Smith T.P."/>
            <person name="Tracey A."/>
            <person name="Wood J.M.D."/>
            <person name="Zagrodzka Z.B."/>
            <person name="Johannesson K."/>
            <person name="Butlin R.K."/>
            <person name="Leder E.H."/>
        </authorList>
    </citation>
    <scope>NUCLEOTIDE SEQUENCE [LARGE SCALE GENOMIC DNA]</scope>
    <source>
        <strain evidence="8">Snail1</strain>
        <tissue evidence="8">Muscle</tissue>
    </source>
</reference>
<evidence type="ECO:0000313" key="9">
    <source>
        <dbReference type="Proteomes" id="UP001374579"/>
    </source>
</evidence>
<dbReference type="Pfam" id="PF13445">
    <property type="entry name" value="zf-RING_UBOX"/>
    <property type="match status" value="1"/>
</dbReference>
<comment type="caution">
    <text evidence="8">The sequence shown here is derived from an EMBL/GenBank/DDBJ whole genome shotgun (WGS) entry which is preliminary data.</text>
</comment>
<keyword evidence="2 4" id="KW-0863">Zinc-finger</keyword>
<dbReference type="PROSITE" id="PS50119">
    <property type="entry name" value="ZF_BBOX"/>
    <property type="match status" value="1"/>
</dbReference>